<dbReference type="EMBL" id="AEQN01000009">
    <property type="protein sequence ID" value="EFV02401.1"/>
    <property type="molecule type" value="Genomic_DNA"/>
</dbReference>
<evidence type="ECO:0000313" key="2">
    <source>
        <dbReference type="Proteomes" id="UP000004754"/>
    </source>
</evidence>
<proteinExistence type="predicted"/>
<dbReference type="Pfam" id="PF06953">
    <property type="entry name" value="ArsD"/>
    <property type="match status" value="1"/>
</dbReference>
<dbReference type="eggNOG" id="ENOG5032MNR">
    <property type="taxonomic scope" value="Bacteria"/>
</dbReference>
<dbReference type="InterPro" id="IPR010712">
    <property type="entry name" value="Arsenical-R_ArsD"/>
</dbReference>
<protein>
    <submittedName>
        <fullName evidence="1">Uncharacterized protein</fullName>
    </submittedName>
</protein>
<evidence type="ECO:0000313" key="1">
    <source>
        <dbReference type="EMBL" id="EFV02401.1"/>
    </source>
</evidence>
<keyword evidence="2" id="KW-1185">Reference proteome</keyword>
<dbReference type="Proteomes" id="UP000004754">
    <property type="component" value="Unassembled WGS sequence"/>
</dbReference>
<dbReference type="HOGENOM" id="CLU_2754753_0_0_9"/>
<dbReference type="GO" id="GO:0003677">
    <property type="term" value="F:DNA binding"/>
    <property type="evidence" value="ECO:0007669"/>
    <property type="project" value="InterPro"/>
</dbReference>
<dbReference type="GO" id="GO:0046685">
    <property type="term" value="P:response to arsenic-containing substance"/>
    <property type="evidence" value="ECO:0007669"/>
    <property type="project" value="InterPro"/>
</dbReference>
<dbReference type="Gene3D" id="3.40.30.10">
    <property type="entry name" value="Glutaredoxin"/>
    <property type="match status" value="1"/>
</dbReference>
<gene>
    <name evidence="1" type="ORF">HMP0721_0546</name>
</gene>
<sequence>MVNSLKRAGYPVHLINFEEDPVRFTSERGVESILLTDGPDAFPVTVVDGEVYQKNYYPDYAQLLKWSAAH</sequence>
<dbReference type="AlphaFoldDB" id="E6MEW3"/>
<dbReference type="STRING" id="887929.HMP0721_0546"/>
<dbReference type="GO" id="GO:0045892">
    <property type="term" value="P:negative regulation of DNA-templated transcription"/>
    <property type="evidence" value="ECO:0007669"/>
    <property type="project" value="InterPro"/>
</dbReference>
<comment type="caution">
    <text evidence="1">The sequence shown here is derived from an EMBL/GenBank/DDBJ whole genome shotgun (WGS) entry which is preliminary data.</text>
</comment>
<organism evidence="1 2">
    <name type="scientific">Pseudoramibacter alactolyticus ATCC 23263</name>
    <dbReference type="NCBI Taxonomy" id="887929"/>
    <lineage>
        <taxon>Bacteria</taxon>
        <taxon>Bacillati</taxon>
        <taxon>Bacillota</taxon>
        <taxon>Clostridia</taxon>
        <taxon>Eubacteriales</taxon>
        <taxon>Eubacteriaceae</taxon>
        <taxon>Pseudoramibacter</taxon>
    </lineage>
</organism>
<reference evidence="1 2" key="1">
    <citation type="submission" date="2010-12" db="EMBL/GenBank/DDBJ databases">
        <authorList>
            <person name="Muzny D."/>
            <person name="Qin X."/>
            <person name="Deng J."/>
            <person name="Jiang H."/>
            <person name="Liu Y."/>
            <person name="Qu J."/>
            <person name="Song X.-Z."/>
            <person name="Zhang L."/>
            <person name="Thornton R."/>
            <person name="Coyle M."/>
            <person name="Francisco L."/>
            <person name="Jackson L."/>
            <person name="Javaid M."/>
            <person name="Korchina V."/>
            <person name="Kovar C."/>
            <person name="Mata R."/>
            <person name="Mathew T."/>
            <person name="Ngo R."/>
            <person name="Nguyen L."/>
            <person name="Nguyen N."/>
            <person name="Okwuonu G."/>
            <person name="Ongeri F."/>
            <person name="Pham C."/>
            <person name="Simmons D."/>
            <person name="Wilczek-Boney K."/>
            <person name="Hale W."/>
            <person name="Jakkamsetti A."/>
            <person name="Pham P."/>
            <person name="Ruth R."/>
            <person name="San Lucas F."/>
            <person name="Warren J."/>
            <person name="Zhang J."/>
            <person name="Zhao Z."/>
            <person name="Zhou C."/>
            <person name="Zhu D."/>
            <person name="Lee S."/>
            <person name="Bess C."/>
            <person name="Blankenburg K."/>
            <person name="Forbes L."/>
            <person name="Fu Q."/>
            <person name="Gubbala S."/>
            <person name="Hirani K."/>
            <person name="Jayaseelan J.C."/>
            <person name="Lara F."/>
            <person name="Munidasa M."/>
            <person name="Palculict T."/>
            <person name="Patil S."/>
            <person name="Pu L.-L."/>
            <person name="Saada N."/>
            <person name="Tang L."/>
            <person name="Weissenberger G."/>
            <person name="Zhu Y."/>
            <person name="Hemphill L."/>
            <person name="Shang Y."/>
            <person name="Youmans B."/>
            <person name="Ayvaz T."/>
            <person name="Ross M."/>
            <person name="Santibanez J."/>
            <person name="Aqrawi P."/>
            <person name="Gross S."/>
            <person name="Joshi V."/>
            <person name="Fowler G."/>
            <person name="Nazareth L."/>
            <person name="Reid J."/>
            <person name="Worley K."/>
            <person name="Petrosino J."/>
            <person name="Highlander S."/>
            <person name="Gibbs R."/>
        </authorList>
    </citation>
    <scope>NUCLEOTIDE SEQUENCE [LARGE SCALE GENOMIC DNA]</scope>
    <source>
        <strain evidence="1 2">ATCC 23263</strain>
    </source>
</reference>
<name>E6MEW3_9FIRM</name>
<accession>E6MEW3</accession>